<keyword evidence="2" id="KW-0472">Membrane</keyword>
<dbReference type="PANTHER" id="PTHR23028:SF134">
    <property type="entry name" value="PUTATIVE (AFU_ORTHOLOGUE AFUA_4G08520)-RELATED"/>
    <property type="match status" value="1"/>
</dbReference>
<evidence type="ECO:0000313" key="4">
    <source>
        <dbReference type="EMBL" id="KRG63241.1"/>
    </source>
</evidence>
<keyword evidence="2" id="KW-0812">Transmembrane</keyword>
<feature type="transmembrane region" description="Helical" evidence="2">
    <location>
        <begin position="28"/>
        <end position="49"/>
    </location>
</feature>
<keyword evidence="2" id="KW-1133">Transmembrane helix</keyword>
<dbReference type="EMBL" id="LDJI01000025">
    <property type="protein sequence ID" value="KRG63241.1"/>
    <property type="molecule type" value="Genomic_DNA"/>
</dbReference>
<proteinExistence type="predicted"/>
<keyword evidence="5" id="KW-1185">Reference proteome</keyword>
<dbReference type="Pfam" id="PF01757">
    <property type="entry name" value="Acyl_transf_3"/>
    <property type="match status" value="1"/>
</dbReference>
<gene>
    <name evidence="4" type="ORF">ABB26_13300</name>
</gene>
<organism evidence="4 5">
    <name type="scientific">Stenotrophomonas humi</name>
    <dbReference type="NCBI Taxonomy" id="405444"/>
    <lineage>
        <taxon>Bacteria</taxon>
        <taxon>Pseudomonadati</taxon>
        <taxon>Pseudomonadota</taxon>
        <taxon>Gammaproteobacteria</taxon>
        <taxon>Lysobacterales</taxon>
        <taxon>Lysobacteraceae</taxon>
        <taxon>Stenotrophomonas</taxon>
    </lineage>
</organism>
<dbReference type="Proteomes" id="UP000050864">
    <property type="component" value="Unassembled WGS sequence"/>
</dbReference>
<dbReference type="InterPro" id="IPR002656">
    <property type="entry name" value="Acyl_transf_3_dom"/>
</dbReference>
<feature type="transmembrane region" description="Helical" evidence="2">
    <location>
        <begin position="109"/>
        <end position="130"/>
    </location>
</feature>
<evidence type="ECO:0000256" key="2">
    <source>
        <dbReference type="SAM" id="Phobius"/>
    </source>
</evidence>
<feature type="transmembrane region" description="Helical" evidence="2">
    <location>
        <begin position="163"/>
        <end position="185"/>
    </location>
</feature>
<dbReference type="AlphaFoldDB" id="A0A0R0C0A1"/>
<evidence type="ECO:0000256" key="1">
    <source>
        <dbReference type="SAM" id="MobiDB-lite"/>
    </source>
</evidence>
<reference evidence="4 5" key="1">
    <citation type="submission" date="2015-05" db="EMBL/GenBank/DDBJ databases">
        <title>Genome sequencing and analysis of members of genus Stenotrophomonas.</title>
        <authorList>
            <person name="Patil P.P."/>
            <person name="Midha S."/>
            <person name="Patil P.B."/>
        </authorList>
    </citation>
    <scope>NUCLEOTIDE SEQUENCE [LARGE SCALE GENOMIC DNA]</scope>
    <source>
        <strain evidence="4 5">DSM 18929</strain>
    </source>
</reference>
<feature type="transmembrane region" description="Helical" evidence="2">
    <location>
        <begin position="344"/>
        <end position="364"/>
    </location>
</feature>
<dbReference type="InterPro" id="IPR050879">
    <property type="entry name" value="Acyltransferase_3"/>
</dbReference>
<accession>A0A0R0C0A1</accession>
<dbReference type="GO" id="GO:0016747">
    <property type="term" value="F:acyltransferase activity, transferring groups other than amino-acyl groups"/>
    <property type="evidence" value="ECO:0007669"/>
    <property type="project" value="InterPro"/>
</dbReference>
<feature type="transmembrane region" description="Helical" evidence="2">
    <location>
        <begin position="314"/>
        <end position="332"/>
    </location>
</feature>
<evidence type="ECO:0000259" key="3">
    <source>
        <dbReference type="Pfam" id="PF01757"/>
    </source>
</evidence>
<dbReference type="PANTHER" id="PTHR23028">
    <property type="entry name" value="ACETYLTRANSFERASE"/>
    <property type="match status" value="1"/>
</dbReference>
<dbReference type="OrthoDB" id="9767863at2"/>
<feature type="transmembrane region" description="Helical" evidence="2">
    <location>
        <begin position="192"/>
        <end position="222"/>
    </location>
</feature>
<feature type="region of interest" description="Disordered" evidence="1">
    <location>
        <begin position="386"/>
        <end position="407"/>
    </location>
</feature>
<comment type="caution">
    <text evidence="4">The sequence shown here is derived from an EMBL/GenBank/DDBJ whole genome shotgun (WGS) entry which is preliminary data.</text>
</comment>
<feature type="transmembrane region" description="Helical" evidence="2">
    <location>
        <begin position="69"/>
        <end position="88"/>
    </location>
</feature>
<sequence length="407" mass="44510">MGVTMKTLDIAPSGRGPKVLSLEGLRGLAAVIVVLSHIMMEFFPTAAVGRLHEQHIPLEQWLYDSPFRAFYAGFFAVCIFFVLSGYVLSLKYLKTFDSNVISDSMAKRYFRLLPAVLASTLLMAIAAGILNQMPAAAWPRHLLSAAREGLYGGFLFGENTHNAVIWTMQVELLGSFALFIYLLMFGRFRWGWVAGVVLCAGLMARLPLMGYFFAMFICGAYLGRAVRFASNPAIAAILLLVGIYLGGYDSPSTAYRQVVVLANTLQFEYGIALNWPVFIPGLGAVLVVLSLLGGSVISAPFASRFCVWLGKISFSLYLTHTLILMVLSKWLFELALPTTNYVSAAIFSGLTCLILSLLTAEYFYRIFDKPSVAWANRIGRSAVEASAPHTAQPSDTQPLASSLVKNG</sequence>
<name>A0A0R0C0A1_9GAMM</name>
<feature type="compositionally biased region" description="Polar residues" evidence="1">
    <location>
        <begin position="389"/>
        <end position="407"/>
    </location>
</feature>
<dbReference type="STRING" id="405444.ABB26_13300"/>
<dbReference type="PATRIC" id="fig|405444.3.peg.1759"/>
<evidence type="ECO:0000313" key="5">
    <source>
        <dbReference type="Proteomes" id="UP000050864"/>
    </source>
</evidence>
<feature type="domain" description="Acyltransferase 3" evidence="3">
    <location>
        <begin position="20"/>
        <end position="359"/>
    </location>
</feature>
<protein>
    <recommendedName>
        <fullName evidence="3">Acyltransferase 3 domain-containing protein</fullName>
    </recommendedName>
</protein>
<feature type="transmembrane region" description="Helical" evidence="2">
    <location>
        <begin position="228"/>
        <end position="246"/>
    </location>
</feature>